<dbReference type="PIRSF" id="PIRSF006247">
    <property type="entry name" value="TrkH"/>
    <property type="match status" value="1"/>
</dbReference>
<dbReference type="PATRIC" id="fig|525903.6.peg.1468"/>
<dbReference type="RefSeq" id="WP_012870209.1">
    <property type="nucleotide sequence ID" value="NC_013522.1"/>
</dbReference>
<dbReference type="OrthoDB" id="9810952at2"/>
<keyword evidence="7 13" id="KW-0812">Transmembrane</keyword>
<keyword evidence="11 13" id="KW-0472">Membrane</keyword>
<name>D1B6Q7_THEAS</name>
<evidence type="ECO:0000256" key="10">
    <source>
        <dbReference type="ARBA" id="ARBA00023065"/>
    </source>
</evidence>
<dbReference type="EnsemblBacteria" id="ACZ19698">
    <property type="protein sequence ID" value="ACZ19698"/>
    <property type="gene ID" value="Taci_1468"/>
</dbReference>
<dbReference type="InterPro" id="IPR004772">
    <property type="entry name" value="TrkH"/>
</dbReference>
<feature type="binding site" evidence="12">
    <location>
        <position position="220"/>
    </location>
    <ligand>
        <name>K(+)</name>
        <dbReference type="ChEBI" id="CHEBI:29103"/>
    </ligand>
</feature>
<feature type="transmembrane region" description="Helical" evidence="13">
    <location>
        <begin position="36"/>
        <end position="57"/>
    </location>
</feature>
<accession>D1B6Q7</accession>
<keyword evidence="9 13" id="KW-1133">Transmembrane helix</keyword>
<evidence type="ECO:0000256" key="8">
    <source>
        <dbReference type="ARBA" id="ARBA00022958"/>
    </source>
</evidence>
<dbReference type="HOGENOM" id="CLU_030708_0_2_0"/>
<feature type="transmembrane region" description="Helical" evidence="13">
    <location>
        <begin position="236"/>
        <end position="254"/>
    </location>
</feature>
<evidence type="ECO:0000313" key="14">
    <source>
        <dbReference type="EMBL" id="ACZ19698.1"/>
    </source>
</evidence>
<comment type="subcellular location">
    <subcellularLocation>
        <location evidence="1">Cell inner membrane</location>
        <topology evidence="1">Multi-pass membrane protein</topology>
    </subcellularLocation>
</comment>
<dbReference type="PANTHER" id="PTHR32024:SF2">
    <property type="entry name" value="TRK SYSTEM POTASSIUM UPTAKE PROTEIN TRKG-RELATED"/>
    <property type="match status" value="1"/>
</dbReference>
<evidence type="ECO:0000256" key="13">
    <source>
        <dbReference type="SAM" id="Phobius"/>
    </source>
</evidence>
<reference evidence="14 15" key="1">
    <citation type="journal article" date="2009" name="Stand. Genomic Sci.">
        <title>Complete genome sequence of Thermanaerovibrio acidaminovorans type strain (Su883).</title>
        <authorList>
            <person name="Chovatia M."/>
            <person name="Sikorski J."/>
            <person name="Schroder M."/>
            <person name="Lapidus A."/>
            <person name="Nolan M."/>
            <person name="Tice H."/>
            <person name="Glavina Del Rio T."/>
            <person name="Copeland A."/>
            <person name="Cheng J.F."/>
            <person name="Lucas S."/>
            <person name="Chen F."/>
            <person name="Bruce D."/>
            <person name="Goodwin L."/>
            <person name="Pitluck S."/>
            <person name="Ivanova N."/>
            <person name="Mavromatis K."/>
            <person name="Ovchinnikova G."/>
            <person name="Pati A."/>
            <person name="Chen A."/>
            <person name="Palaniappan K."/>
            <person name="Land M."/>
            <person name="Hauser L."/>
            <person name="Chang Y.J."/>
            <person name="Jeffries C.D."/>
            <person name="Chain P."/>
            <person name="Saunders E."/>
            <person name="Detter J.C."/>
            <person name="Brettin T."/>
            <person name="Rohde M."/>
            <person name="Goker M."/>
            <person name="Spring S."/>
            <person name="Bristow J."/>
            <person name="Markowitz V."/>
            <person name="Hugenholtz P."/>
            <person name="Kyrpides N.C."/>
            <person name="Klenk H.P."/>
            <person name="Eisen J.A."/>
        </authorList>
    </citation>
    <scope>NUCLEOTIDE SEQUENCE [LARGE SCALE GENOMIC DNA]</scope>
    <source>
        <strain evidence="15">ATCC 49978 / DSM 6589 / Su883</strain>
    </source>
</reference>
<keyword evidence="15" id="KW-1185">Reference proteome</keyword>
<dbReference type="EMBL" id="CP001818">
    <property type="protein sequence ID" value="ACZ19698.1"/>
    <property type="molecule type" value="Genomic_DNA"/>
</dbReference>
<organism evidence="14 15">
    <name type="scientific">Thermanaerovibrio acidaminovorans (strain ATCC 49978 / DSM 6589 / Su883)</name>
    <name type="common">Selenomonas acidaminovorans</name>
    <dbReference type="NCBI Taxonomy" id="525903"/>
    <lineage>
        <taxon>Bacteria</taxon>
        <taxon>Thermotogati</taxon>
        <taxon>Synergistota</taxon>
        <taxon>Synergistia</taxon>
        <taxon>Synergistales</taxon>
        <taxon>Synergistaceae</taxon>
        <taxon>Thermanaerovibrio</taxon>
    </lineage>
</organism>
<dbReference type="AlphaFoldDB" id="D1B6Q7"/>
<feature type="transmembrane region" description="Helical" evidence="13">
    <location>
        <begin position="136"/>
        <end position="161"/>
    </location>
</feature>
<evidence type="ECO:0000256" key="4">
    <source>
        <dbReference type="ARBA" id="ARBA00022475"/>
    </source>
</evidence>
<keyword evidence="8 12" id="KW-0630">Potassium</keyword>
<feature type="transmembrane region" description="Helical" evidence="13">
    <location>
        <begin position="333"/>
        <end position="352"/>
    </location>
</feature>
<evidence type="ECO:0000256" key="2">
    <source>
        <dbReference type="ARBA" id="ARBA00009137"/>
    </source>
</evidence>
<feature type="transmembrane region" description="Helical" evidence="13">
    <location>
        <begin position="69"/>
        <end position="91"/>
    </location>
</feature>
<feature type="binding site" evidence="12">
    <location>
        <position position="316"/>
    </location>
    <ligand>
        <name>K(+)</name>
        <dbReference type="ChEBI" id="CHEBI:29103"/>
    </ligand>
</feature>
<dbReference type="KEGG" id="tai:Taci_1468"/>
<feature type="binding site" evidence="12">
    <location>
        <position position="317"/>
    </location>
    <ligand>
        <name>K(+)</name>
        <dbReference type="ChEBI" id="CHEBI:29103"/>
    </ligand>
</feature>
<evidence type="ECO:0000256" key="1">
    <source>
        <dbReference type="ARBA" id="ARBA00004429"/>
    </source>
</evidence>
<keyword evidence="3" id="KW-0813">Transport</keyword>
<feature type="transmembrane region" description="Helical" evidence="13">
    <location>
        <begin position="456"/>
        <end position="477"/>
    </location>
</feature>
<dbReference type="InterPro" id="IPR003445">
    <property type="entry name" value="Cat_transpt"/>
</dbReference>
<feature type="binding site" evidence="12">
    <location>
        <position position="112"/>
    </location>
    <ligand>
        <name>K(+)</name>
        <dbReference type="ChEBI" id="CHEBI:29103"/>
    </ligand>
</feature>
<dbReference type="Pfam" id="PF02386">
    <property type="entry name" value="TrkH"/>
    <property type="match status" value="2"/>
</dbReference>
<dbReference type="STRING" id="525903.Taci_1468"/>
<feature type="transmembrane region" description="Helical" evidence="13">
    <location>
        <begin position="12"/>
        <end position="30"/>
    </location>
</feature>
<evidence type="ECO:0000256" key="11">
    <source>
        <dbReference type="ARBA" id="ARBA00023136"/>
    </source>
</evidence>
<dbReference type="GO" id="GO:0005886">
    <property type="term" value="C:plasma membrane"/>
    <property type="evidence" value="ECO:0007669"/>
    <property type="project" value="UniProtKB-SubCell"/>
</dbReference>
<evidence type="ECO:0000313" key="15">
    <source>
        <dbReference type="Proteomes" id="UP000002030"/>
    </source>
</evidence>
<gene>
    <name evidence="14" type="ordered locus">Taci_1468</name>
</gene>
<feature type="transmembrane region" description="Helical" evidence="13">
    <location>
        <begin position="274"/>
        <end position="296"/>
    </location>
</feature>
<feature type="transmembrane region" description="Helical" evidence="13">
    <location>
        <begin position="391"/>
        <end position="411"/>
    </location>
</feature>
<protein>
    <submittedName>
        <fullName evidence="14">Cation transporter</fullName>
    </submittedName>
</protein>
<dbReference type="Proteomes" id="UP000002030">
    <property type="component" value="Chromosome"/>
</dbReference>
<evidence type="ECO:0000256" key="7">
    <source>
        <dbReference type="ARBA" id="ARBA00022692"/>
    </source>
</evidence>
<keyword evidence="10" id="KW-0406">Ion transport</keyword>
<dbReference type="PANTHER" id="PTHR32024">
    <property type="entry name" value="TRK SYSTEM POTASSIUM UPTAKE PROTEIN TRKG-RELATED"/>
    <property type="match status" value="1"/>
</dbReference>
<keyword evidence="5" id="KW-0997">Cell inner membrane</keyword>
<evidence type="ECO:0000256" key="9">
    <source>
        <dbReference type="ARBA" id="ARBA00022989"/>
    </source>
</evidence>
<feature type="transmembrane region" description="Helical" evidence="13">
    <location>
        <begin position="182"/>
        <end position="207"/>
    </location>
</feature>
<proteinExistence type="inferred from homology"/>
<feature type="transmembrane region" description="Helical" evidence="13">
    <location>
        <begin position="418"/>
        <end position="436"/>
    </location>
</feature>
<dbReference type="GO" id="GO:0046872">
    <property type="term" value="F:metal ion binding"/>
    <property type="evidence" value="ECO:0007669"/>
    <property type="project" value="UniProtKB-KW"/>
</dbReference>
<evidence type="ECO:0000256" key="12">
    <source>
        <dbReference type="PIRSR" id="PIRSR006247-1"/>
    </source>
</evidence>
<keyword evidence="4" id="KW-1003">Cell membrane</keyword>
<feature type="binding site" evidence="12">
    <location>
        <position position="111"/>
    </location>
    <ligand>
        <name>K(+)</name>
        <dbReference type="ChEBI" id="CHEBI:29103"/>
    </ligand>
</feature>
<evidence type="ECO:0000256" key="6">
    <source>
        <dbReference type="ARBA" id="ARBA00022538"/>
    </source>
</evidence>
<dbReference type="eggNOG" id="COG0168">
    <property type="taxonomic scope" value="Bacteria"/>
</dbReference>
<keyword evidence="6" id="KW-0633">Potassium transport</keyword>
<dbReference type="GO" id="GO:0015379">
    <property type="term" value="F:potassium:chloride symporter activity"/>
    <property type="evidence" value="ECO:0007669"/>
    <property type="project" value="InterPro"/>
</dbReference>
<evidence type="ECO:0000256" key="3">
    <source>
        <dbReference type="ARBA" id="ARBA00022448"/>
    </source>
</evidence>
<sequence length="483" mass="52424">MRPRLVARVLSLMGGIVSLSMLWPLLWALYDGSRDRWPFVASIGIGLGVSGVLYLWGRGCQYRELGIKDGFAVVSLSWILASGIGALPFLLSGTVPTFADAFFEAISGFTTTGASVISDIEANPRGILFWRNLTHWLGGMGIIVLSLAILPFLGVGGMQLYKAEVPGPIKEKMTPRIQQTALYLWGVYVLLSGLQLLFLMAGGMGLFEALTHTFGTMATGGFSPLNKSIGQYDSAYFDWVITVFMFLAGVNFALHYRILTGRWSVMLRDEEFKLYGGITLVSALVVSGVLLLRGVYGSPLDALRFGTFQVVSIMTTTGYVTADFDLWPSSIRFLLLLLMFVGGCAGSTGGGMKNLRILVLARHVRAGLYSILHPNAVVHVRVGGKVVGKDVIASVTSFFVLYMGLFMLGTLAMAAMDLDIITAMSSVAATLGNIGPGLGGVGPMRNYAEIPQLGKWVLSLLMLMGRLELYTVMLLFFPETWRR</sequence>
<keyword evidence="12" id="KW-0479">Metal-binding</keyword>
<comment type="similarity">
    <text evidence="2">Belongs to the TrkH potassium transport family.</text>
</comment>
<feature type="binding site" evidence="12">
    <location>
        <position position="433"/>
    </location>
    <ligand>
        <name>K(+)</name>
        <dbReference type="ChEBI" id="CHEBI:29103"/>
    </ligand>
</feature>
<evidence type="ECO:0000256" key="5">
    <source>
        <dbReference type="ARBA" id="ARBA00022519"/>
    </source>
</evidence>